<name>A0A0Q9YHC5_9GAMM</name>
<reference evidence="2" key="1">
    <citation type="submission" date="2015-09" db="EMBL/GenBank/DDBJ databases">
        <title>Draft Genome Sequences of Two Novel Amoeba-resistant Intranuclear Bacteria, Candidatus Berkiella cookevillensis and Candidatus Berkiella aquae.</title>
        <authorList>
            <person name="Mehari Y.T."/>
            <person name="Arivett B.A."/>
            <person name="Farone A.L."/>
            <person name="Gunderson J.H."/>
            <person name="Farone M.B."/>
        </authorList>
    </citation>
    <scope>NUCLEOTIDE SEQUENCE [LARGE SCALE GENOMIC DNA]</scope>
    <source>
        <strain evidence="2">CC99</strain>
    </source>
</reference>
<dbReference type="Proteomes" id="UP000051494">
    <property type="component" value="Unassembled WGS sequence"/>
</dbReference>
<dbReference type="EMBL" id="LKHV01000001">
    <property type="protein sequence ID" value="KRG20021.1"/>
    <property type="molecule type" value="Genomic_DNA"/>
</dbReference>
<dbReference type="RefSeq" id="WP_057622801.1">
    <property type="nucleotide sequence ID" value="NZ_LKHV02000001.1"/>
</dbReference>
<evidence type="ECO:0000313" key="2">
    <source>
        <dbReference type="EMBL" id="KRG20021.1"/>
    </source>
</evidence>
<feature type="transmembrane region" description="Helical" evidence="1">
    <location>
        <begin position="20"/>
        <end position="39"/>
    </location>
</feature>
<comment type="caution">
    <text evidence="2">The sequence shown here is derived from an EMBL/GenBank/DDBJ whole genome shotgun (WGS) entry which is preliminary data.</text>
</comment>
<gene>
    <name evidence="2" type="ORF">CC99x_00242</name>
    <name evidence="3" type="ORF">CC99x_005720</name>
</gene>
<evidence type="ECO:0000313" key="3">
    <source>
        <dbReference type="EMBL" id="MCS5708401.1"/>
    </source>
</evidence>
<reference evidence="3" key="2">
    <citation type="journal article" date="2016" name="Genome Announc.">
        <title>Draft Genome Sequences of Two Novel Amoeba-Resistant Intranuclear Bacteria, 'Candidatus Berkiella cookevillensis' and 'Candidatus Berkiella aquae'.</title>
        <authorList>
            <person name="Mehari Y.T."/>
            <person name="Arivett B.A."/>
            <person name="Farone A.L."/>
            <person name="Gunderson J.H."/>
            <person name="Farone M.B."/>
        </authorList>
    </citation>
    <scope>NUCLEOTIDE SEQUENCE</scope>
    <source>
        <strain evidence="3">CC99</strain>
    </source>
</reference>
<protein>
    <submittedName>
        <fullName evidence="2">Uncharacterized protein</fullName>
    </submittedName>
</protein>
<organism evidence="2">
    <name type="scientific">Candidatus Berkiella cookevillensis</name>
    <dbReference type="NCBI Taxonomy" id="437022"/>
    <lineage>
        <taxon>Bacteria</taxon>
        <taxon>Pseudomonadati</taxon>
        <taxon>Pseudomonadota</taxon>
        <taxon>Gammaproteobacteria</taxon>
        <taxon>Candidatus Berkiellales</taxon>
        <taxon>Candidatus Berkiellaceae</taxon>
        <taxon>Candidatus Berkiella</taxon>
    </lineage>
</organism>
<dbReference type="EMBL" id="LKHV02000001">
    <property type="protein sequence ID" value="MCS5708401.1"/>
    <property type="molecule type" value="Genomic_DNA"/>
</dbReference>
<evidence type="ECO:0000313" key="4">
    <source>
        <dbReference type="Proteomes" id="UP000051494"/>
    </source>
</evidence>
<reference evidence="3" key="3">
    <citation type="submission" date="2021-06" db="EMBL/GenBank/DDBJ databases">
        <title>Genomic Description and Analysis of Intracellular Bacteria, Candidatus Berkiella cookevillensis and Candidatus Berkiella aquae.</title>
        <authorList>
            <person name="Kidane D.T."/>
            <person name="Mehari Y.T."/>
            <person name="Rice F.C."/>
            <person name="Arivett B.A."/>
            <person name="Farone A.L."/>
            <person name="Berk S.G."/>
            <person name="Farone M.B."/>
        </authorList>
    </citation>
    <scope>NUCLEOTIDE SEQUENCE</scope>
    <source>
        <strain evidence="3">CC99</strain>
    </source>
</reference>
<keyword evidence="4" id="KW-1185">Reference proteome</keyword>
<dbReference type="AlphaFoldDB" id="A0A0Q9YHC5"/>
<proteinExistence type="predicted"/>
<keyword evidence="1" id="KW-1133">Transmembrane helix</keyword>
<evidence type="ECO:0000256" key="1">
    <source>
        <dbReference type="SAM" id="Phobius"/>
    </source>
</evidence>
<keyword evidence="1" id="KW-0472">Membrane</keyword>
<accession>A0A0Q9YHC5</accession>
<sequence length="80" mass="8957">MRDITTIEAQNVSGGTGGVVEATIVLGAVMTAAVIVAALSNPYPYSYSTYPYSYTVVDTWYDPYPSYYYDEVVVVDYYYY</sequence>
<keyword evidence="1" id="KW-0812">Transmembrane</keyword>